<feature type="chain" id="PRO_5002175811" description="Glycoside hydrolase family 16 protein" evidence="2">
    <location>
        <begin position="20"/>
        <end position="273"/>
    </location>
</feature>
<sequence length="273" mass="28872">MITSTLCFVSLSITSLVLGQLETNKKGRGLPPSPLRRRDTPSAGYFNPASNGGSLLTQVSGTSPPAGEPINVIVSGNSDKAVLNDTEVNGGLRNFFLSFGFSAECLGQHSGAPQEANLGDGDGFQNETAVIRLDYGNPALGSCEETVEGGNHFRYWVQNGPSADSGAVFMATSYEQPIAQGHNIVPNGYDFGRYVAILQYATFQGNTSFDGFTYQTSVQYVSGLLPVGSSGVNHGIDLDGLVAVMQVSIVGQPGGQPKKTGLCVQYFFSHYSY</sequence>
<dbReference type="STRING" id="765440.A0A0C3BUE0"/>
<accession>A0A0C3BUE0</accession>
<evidence type="ECO:0000313" key="4">
    <source>
        <dbReference type="Proteomes" id="UP000054166"/>
    </source>
</evidence>
<keyword evidence="4" id="KW-1185">Reference proteome</keyword>
<reference evidence="4" key="2">
    <citation type="submission" date="2015-01" db="EMBL/GenBank/DDBJ databases">
        <title>Evolutionary Origins and Diversification of the Mycorrhizal Mutualists.</title>
        <authorList>
            <consortium name="DOE Joint Genome Institute"/>
            <consortium name="Mycorrhizal Genomics Consortium"/>
            <person name="Kohler A."/>
            <person name="Kuo A."/>
            <person name="Nagy L.G."/>
            <person name="Floudas D."/>
            <person name="Copeland A."/>
            <person name="Barry K.W."/>
            <person name="Cichocki N."/>
            <person name="Veneault-Fourrey C."/>
            <person name="LaButti K."/>
            <person name="Lindquist E.A."/>
            <person name="Lipzen A."/>
            <person name="Lundell T."/>
            <person name="Morin E."/>
            <person name="Murat C."/>
            <person name="Riley R."/>
            <person name="Ohm R."/>
            <person name="Sun H."/>
            <person name="Tunlid A."/>
            <person name="Henrissat B."/>
            <person name="Grigoriev I.V."/>
            <person name="Hibbett D.S."/>
            <person name="Martin F."/>
        </authorList>
    </citation>
    <scope>NUCLEOTIDE SEQUENCE [LARGE SCALE GENOMIC DNA]</scope>
    <source>
        <strain evidence="4">F 1598</strain>
    </source>
</reference>
<keyword evidence="2" id="KW-0732">Signal</keyword>
<feature type="region of interest" description="Disordered" evidence="1">
    <location>
        <begin position="24"/>
        <end position="52"/>
    </location>
</feature>
<dbReference type="InParanoid" id="A0A0C3BUE0"/>
<proteinExistence type="predicted"/>
<evidence type="ECO:0008006" key="5">
    <source>
        <dbReference type="Google" id="ProtNLM"/>
    </source>
</evidence>
<dbReference type="EMBL" id="KN833001">
    <property type="protein sequence ID" value="KIM80967.1"/>
    <property type="molecule type" value="Genomic_DNA"/>
</dbReference>
<feature type="signal peptide" evidence="2">
    <location>
        <begin position="1"/>
        <end position="19"/>
    </location>
</feature>
<dbReference type="HOGENOM" id="CLU_061244_0_0_1"/>
<evidence type="ECO:0000256" key="2">
    <source>
        <dbReference type="SAM" id="SignalP"/>
    </source>
</evidence>
<organism evidence="3 4">
    <name type="scientific">Piloderma croceum (strain F 1598)</name>
    <dbReference type="NCBI Taxonomy" id="765440"/>
    <lineage>
        <taxon>Eukaryota</taxon>
        <taxon>Fungi</taxon>
        <taxon>Dikarya</taxon>
        <taxon>Basidiomycota</taxon>
        <taxon>Agaricomycotina</taxon>
        <taxon>Agaricomycetes</taxon>
        <taxon>Agaricomycetidae</taxon>
        <taxon>Atheliales</taxon>
        <taxon>Atheliaceae</taxon>
        <taxon>Piloderma</taxon>
    </lineage>
</organism>
<dbReference type="AlphaFoldDB" id="A0A0C3BUE0"/>
<reference evidence="3 4" key="1">
    <citation type="submission" date="2014-04" db="EMBL/GenBank/DDBJ databases">
        <authorList>
            <consortium name="DOE Joint Genome Institute"/>
            <person name="Kuo A."/>
            <person name="Tarkka M."/>
            <person name="Buscot F."/>
            <person name="Kohler A."/>
            <person name="Nagy L.G."/>
            <person name="Floudas D."/>
            <person name="Copeland A."/>
            <person name="Barry K.W."/>
            <person name="Cichocki N."/>
            <person name="Veneault-Fourrey C."/>
            <person name="LaButti K."/>
            <person name="Lindquist E.A."/>
            <person name="Lipzen A."/>
            <person name="Lundell T."/>
            <person name="Morin E."/>
            <person name="Murat C."/>
            <person name="Sun H."/>
            <person name="Tunlid A."/>
            <person name="Henrissat B."/>
            <person name="Grigoriev I.V."/>
            <person name="Hibbett D.S."/>
            <person name="Martin F."/>
            <person name="Nordberg H.P."/>
            <person name="Cantor M.N."/>
            <person name="Hua S.X."/>
        </authorList>
    </citation>
    <scope>NUCLEOTIDE SEQUENCE [LARGE SCALE GENOMIC DNA]</scope>
    <source>
        <strain evidence="3 4">F 1598</strain>
    </source>
</reference>
<dbReference type="Proteomes" id="UP000054166">
    <property type="component" value="Unassembled WGS sequence"/>
</dbReference>
<evidence type="ECO:0000256" key="1">
    <source>
        <dbReference type="SAM" id="MobiDB-lite"/>
    </source>
</evidence>
<gene>
    <name evidence="3" type="ORF">PILCRDRAFT_72410</name>
</gene>
<name>A0A0C3BUE0_PILCF</name>
<dbReference type="OrthoDB" id="2310204at2759"/>
<evidence type="ECO:0000313" key="3">
    <source>
        <dbReference type="EMBL" id="KIM80967.1"/>
    </source>
</evidence>
<protein>
    <recommendedName>
        <fullName evidence="5">Glycoside hydrolase family 16 protein</fullName>
    </recommendedName>
</protein>